<protein>
    <recommendedName>
        <fullName evidence="3">Gelsolin-like domain-containing protein</fullName>
    </recommendedName>
</protein>
<dbReference type="PANTHER" id="PTHR11977:SF51">
    <property type="entry name" value="PROTEIN FLIGHTLESS-1 HOMOLOG"/>
    <property type="match status" value="1"/>
</dbReference>
<dbReference type="PANTHER" id="PTHR11977">
    <property type="entry name" value="VILLIN"/>
    <property type="match status" value="1"/>
</dbReference>
<evidence type="ECO:0000313" key="4">
    <source>
        <dbReference type="EMBL" id="CAD9773678.1"/>
    </source>
</evidence>
<reference evidence="4" key="1">
    <citation type="submission" date="2021-01" db="EMBL/GenBank/DDBJ databases">
        <authorList>
            <person name="Corre E."/>
            <person name="Pelletier E."/>
            <person name="Niang G."/>
            <person name="Scheremetjew M."/>
            <person name="Finn R."/>
            <person name="Kale V."/>
            <person name="Holt S."/>
            <person name="Cochrane G."/>
            <person name="Meng A."/>
            <person name="Brown T."/>
            <person name="Cohen L."/>
        </authorList>
    </citation>
    <scope>NUCLEOTIDE SEQUENCE</scope>
    <source>
        <strain evidence="4">CCMP622</strain>
    </source>
</reference>
<dbReference type="InterPro" id="IPR029006">
    <property type="entry name" value="ADF-H/Gelsolin-like_dom_sf"/>
</dbReference>
<name>A0A7S2TYH2_9EUKA</name>
<dbReference type="SUPFAM" id="SSF55753">
    <property type="entry name" value="Actin depolymerizing proteins"/>
    <property type="match status" value="2"/>
</dbReference>
<dbReference type="InterPro" id="IPR007123">
    <property type="entry name" value="Gelsolin-like_dom"/>
</dbReference>
<feature type="region of interest" description="Disordered" evidence="2">
    <location>
        <begin position="1"/>
        <end position="23"/>
    </location>
</feature>
<dbReference type="SMART" id="SM00262">
    <property type="entry name" value="GEL"/>
    <property type="match status" value="2"/>
</dbReference>
<accession>A0A7S2TYH2</accession>
<organism evidence="4">
    <name type="scientific">Lotharella oceanica</name>
    <dbReference type="NCBI Taxonomy" id="641309"/>
    <lineage>
        <taxon>Eukaryota</taxon>
        <taxon>Sar</taxon>
        <taxon>Rhizaria</taxon>
        <taxon>Cercozoa</taxon>
        <taxon>Chlorarachniophyceae</taxon>
        <taxon>Lotharella</taxon>
    </lineage>
</organism>
<evidence type="ECO:0000256" key="1">
    <source>
        <dbReference type="ARBA" id="ARBA00022737"/>
    </source>
</evidence>
<dbReference type="InterPro" id="IPR007122">
    <property type="entry name" value="Villin/Gelsolin"/>
</dbReference>
<dbReference type="EMBL" id="HBHP01028559">
    <property type="protein sequence ID" value="CAD9773678.1"/>
    <property type="molecule type" value="Transcribed_RNA"/>
</dbReference>
<sequence length="292" mass="33334">MLYSEIGEEKKAPVAPAGHRPRGSSVGFQGKMFHIRGATATLTRTHQVPCRAKFLNSTDAFVVQASPSRFFIWYGTLCNEVKRKRATRTAVHIYANLTDKEKQVGNPEEIFKTVKEGEETEDFWRAVGGKDKYARFEMQETEAANQRLSNPKLFQTRLLFHHLRARPVVEYTPSDLHNGGVFLLDMHCIVFVWVGDLASQRLVEATKRLADEVAKDRKDAKTIVIQDGSEPAEFTQAFLGWHEVKRFIDPYATREQKLRDIGVVGRVISKAELDAEKKEMEEKLKRKDALKQ</sequence>
<dbReference type="GO" id="GO:0051015">
    <property type="term" value="F:actin filament binding"/>
    <property type="evidence" value="ECO:0007669"/>
    <property type="project" value="InterPro"/>
</dbReference>
<keyword evidence="1" id="KW-0677">Repeat</keyword>
<evidence type="ECO:0000256" key="2">
    <source>
        <dbReference type="SAM" id="MobiDB-lite"/>
    </source>
</evidence>
<proteinExistence type="predicted"/>
<evidence type="ECO:0000259" key="3">
    <source>
        <dbReference type="Pfam" id="PF00626"/>
    </source>
</evidence>
<dbReference type="Pfam" id="PF00626">
    <property type="entry name" value="Gelsolin"/>
    <property type="match status" value="1"/>
</dbReference>
<gene>
    <name evidence="4" type="ORF">LSP00402_LOCUS17670</name>
</gene>
<dbReference type="Gene3D" id="3.40.20.10">
    <property type="entry name" value="Severin"/>
    <property type="match status" value="2"/>
</dbReference>
<dbReference type="AlphaFoldDB" id="A0A7S2TYH2"/>
<feature type="domain" description="Gelsolin-like" evidence="3">
    <location>
        <begin position="167"/>
        <end position="234"/>
    </location>
</feature>